<dbReference type="InterPro" id="IPR013083">
    <property type="entry name" value="Znf_RING/FYVE/PHD"/>
</dbReference>
<dbReference type="GO" id="GO:0008270">
    <property type="term" value="F:zinc ion binding"/>
    <property type="evidence" value="ECO:0007669"/>
    <property type="project" value="UniProtKB-KW"/>
</dbReference>
<feature type="region of interest" description="Disordered" evidence="2">
    <location>
        <begin position="414"/>
        <end position="615"/>
    </location>
</feature>
<sequence>MSSHHRRASSVVSIGSRPGSSMDDRPKLALSHILVHRCEFKMPKNQNYKCPRNGEMFDPLFAVWYCLIHDRDAQRRCQAFSDYQGIRCPELGERVDDETGRKYCVKHFKDKNSHVEMPGEKKMEVVARAQTPVTKKFERKKTGKETPVTRDRTTRRMSDTGVPAARTVDAKKAKRLSVPYIPPVKRAETPTTRRVRDTPTPTRTRTPMHRKRLSEPTPKPVSKPISPPQPPKPMLKPKRKPRISNLAASISHKTPPSESQICPTPIAPPSPLVVPLDTASSISPPPTRSITPPAPASPIPTSPARASPIPTPPISKSPELNHWASIALPPSPSPPPPNEDDFITSPLSRSPDHWTPKTNSPLPPLVTALPSRRNILTGSASPPSNRWTPTASSPLPSPLQFPIEEDVLQKARARLSSFRSHTPTTPVSPSQECWTSKGSSPLPSPALLHSPLPSPVEDDVLSKARARLSSFRTHTPTAPASPFLDRWGSTSSPSPNRWTSSNSSPFHSPLPSPSPFEEDPLKKARSRLSSQYPLPSPTPPPLPPSPYEPQAQRATRPRPSPLQFPSLSPTPPAPDVSPRKVPARLPAFQFPASPSSPAPRSPSTPMLSTLDTPRVHHHSLRSISHVLSRFLHTTENREEEDRQRIAAMYQECNICHESHNAITMRKIEECGHQYRELCLQKVLRNGTNRRYNCSSCRAWMGKMVEERGPGG</sequence>
<dbReference type="Gene3D" id="3.30.40.10">
    <property type="entry name" value="Zinc/RING finger domain, C3HC4 (zinc finger)"/>
    <property type="match status" value="1"/>
</dbReference>
<keyword evidence="1" id="KW-0862">Zinc</keyword>
<proteinExistence type="predicted"/>
<evidence type="ECO:0000313" key="4">
    <source>
        <dbReference type="EMBL" id="KAF2786725.1"/>
    </source>
</evidence>
<evidence type="ECO:0000256" key="1">
    <source>
        <dbReference type="PROSITE-ProRule" id="PRU00175"/>
    </source>
</evidence>
<accession>A0A6A6WS40</accession>
<dbReference type="EMBL" id="MU002416">
    <property type="protein sequence ID" value="KAF2786725.1"/>
    <property type="molecule type" value="Genomic_DNA"/>
</dbReference>
<dbReference type="InterPro" id="IPR001841">
    <property type="entry name" value="Znf_RING"/>
</dbReference>
<feature type="region of interest" description="Disordered" evidence="2">
    <location>
        <begin position="173"/>
        <end position="401"/>
    </location>
</feature>
<organism evidence="4 5">
    <name type="scientific">Melanomma pulvis-pyrius CBS 109.77</name>
    <dbReference type="NCBI Taxonomy" id="1314802"/>
    <lineage>
        <taxon>Eukaryota</taxon>
        <taxon>Fungi</taxon>
        <taxon>Dikarya</taxon>
        <taxon>Ascomycota</taxon>
        <taxon>Pezizomycotina</taxon>
        <taxon>Dothideomycetes</taxon>
        <taxon>Pleosporomycetidae</taxon>
        <taxon>Pleosporales</taxon>
        <taxon>Melanommataceae</taxon>
        <taxon>Melanomma</taxon>
    </lineage>
</organism>
<feature type="compositionally biased region" description="Pro residues" evidence="2">
    <location>
        <begin position="283"/>
        <end position="301"/>
    </location>
</feature>
<feature type="region of interest" description="Disordered" evidence="2">
    <location>
        <begin position="1"/>
        <end position="24"/>
    </location>
</feature>
<keyword evidence="5" id="KW-1185">Reference proteome</keyword>
<feature type="compositionally biased region" description="Pro residues" evidence="2">
    <location>
        <begin position="534"/>
        <end position="547"/>
    </location>
</feature>
<dbReference type="SUPFAM" id="SSF57850">
    <property type="entry name" value="RING/U-box"/>
    <property type="match status" value="1"/>
</dbReference>
<feature type="compositionally biased region" description="Pro residues" evidence="2">
    <location>
        <begin position="217"/>
        <end position="234"/>
    </location>
</feature>
<keyword evidence="1" id="KW-0863">Zinc-finger</keyword>
<reference evidence="4" key="1">
    <citation type="journal article" date="2020" name="Stud. Mycol.">
        <title>101 Dothideomycetes genomes: a test case for predicting lifestyles and emergence of pathogens.</title>
        <authorList>
            <person name="Haridas S."/>
            <person name="Albert R."/>
            <person name="Binder M."/>
            <person name="Bloem J."/>
            <person name="Labutti K."/>
            <person name="Salamov A."/>
            <person name="Andreopoulos B."/>
            <person name="Baker S."/>
            <person name="Barry K."/>
            <person name="Bills G."/>
            <person name="Bluhm B."/>
            <person name="Cannon C."/>
            <person name="Castanera R."/>
            <person name="Culley D."/>
            <person name="Daum C."/>
            <person name="Ezra D."/>
            <person name="Gonzalez J."/>
            <person name="Henrissat B."/>
            <person name="Kuo A."/>
            <person name="Liang C."/>
            <person name="Lipzen A."/>
            <person name="Lutzoni F."/>
            <person name="Magnuson J."/>
            <person name="Mondo S."/>
            <person name="Nolan M."/>
            <person name="Ohm R."/>
            <person name="Pangilinan J."/>
            <person name="Park H.-J."/>
            <person name="Ramirez L."/>
            <person name="Alfaro M."/>
            <person name="Sun H."/>
            <person name="Tritt A."/>
            <person name="Yoshinaga Y."/>
            <person name="Zwiers L.-H."/>
            <person name="Turgeon B."/>
            <person name="Goodwin S."/>
            <person name="Spatafora J."/>
            <person name="Crous P."/>
            <person name="Grigoriev I."/>
        </authorList>
    </citation>
    <scope>NUCLEOTIDE SEQUENCE</scope>
    <source>
        <strain evidence="4">CBS 109.77</strain>
    </source>
</reference>
<gene>
    <name evidence="4" type="ORF">K505DRAFT_330153</name>
</gene>
<keyword evidence="1" id="KW-0479">Metal-binding</keyword>
<feature type="domain" description="RING-type" evidence="3">
    <location>
        <begin position="652"/>
        <end position="697"/>
    </location>
</feature>
<feature type="compositionally biased region" description="Polar residues" evidence="2">
    <location>
        <begin position="488"/>
        <end position="499"/>
    </location>
</feature>
<feature type="compositionally biased region" description="Low complexity" evidence="2">
    <location>
        <begin position="439"/>
        <end position="451"/>
    </location>
</feature>
<name>A0A6A6WS40_9PLEO</name>
<dbReference type="AlphaFoldDB" id="A0A6A6WS40"/>
<evidence type="ECO:0000256" key="2">
    <source>
        <dbReference type="SAM" id="MobiDB-lite"/>
    </source>
</evidence>
<protein>
    <recommendedName>
        <fullName evidence="3">RING-type domain-containing protein</fullName>
    </recommendedName>
</protein>
<evidence type="ECO:0000313" key="5">
    <source>
        <dbReference type="Proteomes" id="UP000799757"/>
    </source>
</evidence>
<dbReference type="Proteomes" id="UP000799757">
    <property type="component" value="Unassembled WGS sequence"/>
</dbReference>
<dbReference type="PROSITE" id="PS50089">
    <property type="entry name" value="ZF_RING_2"/>
    <property type="match status" value="1"/>
</dbReference>
<feature type="compositionally biased region" description="Polar residues" evidence="2">
    <location>
        <begin position="417"/>
        <end position="438"/>
    </location>
</feature>
<feature type="compositionally biased region" description="Basic and acidic residues" evidence="2">
    <location>
        <begin position="143"/>
        <end position="158"/>
    </location>
</feature>
<evidence type="ECO:0000259" key="3">
    <source>
        <dbReference type="PROSITE" id="PS50089"/>
    </source>
</evidence>
<feature type="compositionally biased region" description="Pro residues" evidence="2">
    <location>
        <begin position="558"/>
        <end position="575"/>
    </location>
</feature>
<feature type="region of interest" description="Disordered" evidence="2">
    <location>
        <begin position="137"/>
        <end position="161"/>
    </location>
</feature>
<feature type="compositionally biased region" description="Polar residues" evidence="2">
    <location>
        <begin position="374"/>
        <end position="391"/>
    </location>
</feature>
<feature type="compositionally biased region" description="Polar residues" evidence="2">
    <location>
        <begin position="246"/>
        <end position="262"/>
    </location>
</feature>
<dbReference type="OrthoDB" id="3798839at2759"/>